<evidence type="ECO:0000256" key="7">
    <source>
        <dbReference type="SAM" id="MobiDB-lite"/>
    </source>
</evidence>
<dbReference type="InterPro" id="IPR008984">
    <property type="entry name" value="SMAD_FHA_dom_sf"/>
</dbReference>
<dbReference type="Pfam" id="PF00498">
    <property type="entry name" value="FHA"/>
    <property type="match status" value="1"/>
</dbReference>
<accession>A0A087DKS6</accession>
<evidence type="ECO:0000256" key="3">
    <source>
        <dbReference type="ARBA" id="ARBA00022553"/>
    </source>
</evidence>
<evidence type="ECO:0000259" key="9">
    <source>
        <dbReference type="PROSITE" id="PS50006"/>
    </source>
</evidence>
<dbReference type="OrthoDB" id="3254248at2"/>
<dbReference type="PANTHER" id="PTHR36115">
    <property type="entry name" value="PROLINE-RICH ANTIGEN HOMOLOG-RELATED"/>
    <property type="match status" value="1"/>
</dbReference>
<dbReference type="SUPFAM" id="SSF49879">
    <property type="entry name" value="SMAD/FHA domain"/>
    <property type="match status" value="1"/>
</dbReference>
<organism evidence="10 11">
    <name type="scientific">Bifidobacterium stellenboschense</name>
    <dbReference type="NCBI Taxonomy" id="762211"/>
    <lineage>
        <taxon>Bacteria</taxon>
        <taxon>Bacillati</taxon>
        <taxon>Actinomycetota</taxon>
        <taxon>Actinomycetes</taxon>
        <taxon>Bifidobacteriales</taxon>
        <taxon>Bifidobacteriaceae</taxon>
        <taxon>Bifidobacterium</taxon>
    </lineage>
</organism>
<protein>
    <submittedName>
        <fullName evidence="10">Signal peptide protein</fullName>
    </submittedName>
</protein>
<dbReference type="Pfam" id="PF06271">
    <property type="entry name" value="RDD"/>
    <property type="match status" value="1"/>
</dbReference>
<dbReference type="Proteomes" id="UP000029004">
    <property type="component" value="Unassembled WGS sequence"/>
</dbReference>
<dbReference type="InterPro" id="IPR051791">
    <property type="entry name" value="Pra-immunoreactive"/>
</dbReference>
<comment type="caution">
    <text evidence="10">The sequence shown here is derived from an EMBL/GenBank/DDBJ whole genome shotgun (WGS) entry which is preliminary data.</text>
</comment>
<evidence type="ECO:0000256" key="5">
    <source>
        <dbReference type="ARBA" id="ARBA00022989"/>
    </source>
</evidence>
<dbReference type="STRING" id="762211.BSTEL_1159"/>
<keyword evidence="2" id="KW-1003">Cell membrane</keyword>
<dbReference type="eggNOG" id="COG1716">
    <property type="taxonomic scope" value="Bacteria"/>
</dbReference>
<evidence type="ECO:0000256" key="1">
    <source>
        <dbReference type="ARBA" id="ARBA00004651"/>
    </source>
</evidence>
<dbReference type="AlphaFoldDB" id="A0A087DKS6"/>
<gene>
    <name evidence="10" type="ORF">BSTEL_1159</name>
</gene>
<dbReference type="EMBL" id="JGZP01000015">
    <property type="protein sequence ID" value="KFI96126.1"/>
    <property type="molecule type" value="Genomic_DNA"/>
</dbReference>
<proteinExistence type="predicted"/>
<dbReference type="Gene3D" id="2.60.200.20">
    <property type="match status" value="1"/>
</dbReference>
<evidence type="ECO:0000256" key="4">
    <source>
        <dbReference type="ARBA" id="ARBA00022692"/>
    </source>
</evidence>
<sequence length="361" mass="37484">MTAAAVPQRPRVPAPSGPSGPVPHAPAAPMPGSPEPQPVIGEGYGYASTGRRLAALLIDVAFVVVVCVAAFLLSHRDPAMTGLCVAQAVAFDWGWEAARGLTVGKAVMGLRVVRATKHIDEPGGGLLPPGMRRAVVRTAITVLGCALGLVVAVGLEALSGIDRIRHRGPQDRISGTSVIDVRTRYVMPDDDEPPALPDGTGTADAASGLTPVPMVPSMRSAASIPLPAARAVVQGVPAADAAAAKQVAVLYFENGKGVRLDIPSRALLGRYPAPADPQDVPVQVPDTTGTMSRTHALLEITAGRMWITDLNSTNGTALPREDQGGMTRLAAGARTEIPFGTRIFLGDTAVSVSLLKNRERR</sequence>
<reference evidence="10 11" key="1">
    <citation type="submission" date="2014-03" db="EMBL/GenBank/DDBJ databases">
        <title>Genomics of Bifidobacteria.</title>
        <authorList>
            <person name="Ventura M."/>
            <person name="Milani C."/>
            <person name="Lugli G.A."/>
        </authorList>
    </citation>
    <scope>NUCLEOTIDE SEQUENCE [LARGE SCALE GENOMIC DNA]</scope>
    <source>
        <strain evidence="10 11">DSM 23968</strain>
    </source>
</reference>
<keyword evidence="4 8" id="KW-0812">Transmembrane</keyword>
<dbReference type="GO" id="GO:0005886">
    <property type="term" value="C:plasma membrane"/>
    <property type="evidence" value="ECO:0007669"/>
    <property type="project" value="UniProtKB-SubCell"/>
</dbReference>
<feature type="transmembrane region" description="Helical" evidence="8">
    <location>
        <begin position="134"/>
        <end position="158"/>
    </location>
</feature>
<dbReference type="RefSeq" id="WP_051922965.1">
    <property type="nucleotide sequence ID" value="NZ_JGZP01000015.1"/>
</dbReference>
<feature type="compositionally biased region" description="Pro residues" evidence="7">
    <location>
        <begin position="10"/>
        <end position="36"/>
    </location>
</feature>
<feature type="domain" description="FHA" evidence="9">
    <location>
        <begin position="266"/>
        <end position="318"/>
    </location>
</feature>
<evidence type="ECO:0000256" key="8">
    <source>
        <dbReference type="SAM" id="Phobius"/>
    </source>
</evidence>
<dbReference type="InterPro" id="IPR010432">
    <property type="entry name" value="RDD"/>
</dbReference>
<dbReference type="PROSITE" id="PS50006">
    <property type="entry name" value="FHA_DOMAIN"/>
    <property type="match status" value="1"/>
</dbReference>
<evidence type="ECO:0000313" key="11">
    <source>
        <dbReference type="Proteomes" id="UP000029004"/>
    </source>
</evidence>
<evidence type="ECO:0000256" key="2">
    <source>
        <dbReference type="ARBA" id="ARBA00022475"/>
    </source>
</evidence>
<feature type="transmembrane region" description="Helical" evidence="8">
    <location>
        <begin position="53"/>
        <end position="73"/>
    </location>
</feature>
<keyword evidence="11" id="KW-1185">Reference proteome</keyword>
<keyword evidence="6 8" id="KW-0472">Membrane</keyword>
<keyword evidence="3" id="KW-0597">Phosphoprotein</keyword>
<feature type="region of interest" description="Disordered" evidence="7">
    <location>
        <begin position="1"/>
        <end position="36"/>
    </location>
</feature>
<keyword evidence="5 8" id="KW-1133">Transmembrane helix</keyword>
<dbReference type="CDD" id="cd00060">
    <property type="entry name" value="FHA"/>
    <property type="match status" value="1"/>
</dbReference>
<dbReference type="InterPro" id="IPR000253">
    <property type="entry name" value="FHA_dom"/>
</dbReference>
<evidence type="ECO:0000256" key="6">
    <source>
        <dbReference type="ARBA" id="ARBA00023136"/>
    </source>
</evidence>
<name>A0A087DKS6_9BIFI</name>
<comment type="subcellular location">
    <subcellularLocation>
        <location evidence="1">Cell membrane</location>
        <topology evidence="1">Multi-pass membrane protein</topology>
    </subcellularLocation>
</comment>
<evidence type="ECO:0000313" key="10">
    <source>
        <dbReference type="EMBL" id="KFI96126.1"/>
    </source>
</evidence>